<dbReference type="InterPro" id="IPR001818">
    <property type="entry name" value="Pept_M10_metallopeptidase"/>
</dbReference>
<gene>
    <name evidence="7" type="ORF">ME791_12780</name>
</gene>
<dbReference type="Gene3D" id="3.40.390.10">
    <property type="entry name" value="Collagenase (Catalytic Domain)"/>
    <property type="match status" value="1"/>
</dbReference>
<dbReference type="AlphaFoldDB" id="A0ABD0AGR3"/>
<keyword evidence="2" id="KW-0479">Metal-binding</keyword>
<sequence length="221" mass="24738">MRRFFNFIKNLLILAIMAAAVVNYHEQIQTFLLEAAGTASTYLEQKGLKSKTLDLSGGIVAESNNKKVTKNTTGYRWPKATAKVYIGVKQTDLYNATVNAMAAWNQTGAFTFKQTKNKKNAQIVVVANSKNNGAAGLTTYKYLSHTNRLYSAQVALNTYYLENDYYNYTQARIVNTVEHELGHAIGLDHRTGVTVMYPTGSIYTIQPKDIKLVKKIYKSKS</sequence>
<dbReference type="SUPFAM" id="SSF55486">
    <property type="entry name" value="Metalloproteases ('zincins'), catalytic domain"/>
    <property type="match status" value="1"/>
</dbReference>
<keyword evidence="1" id="KW-0645">Protease</keyword>
<keyword evidence="3" id="KW-0378">Hydrolase</keyword>
<reference evidence="7 8" key="1">
    <citation type="journal article" date="2022" name="J. Dairy Sci.">
        <title>Genetic diversity of Lactobacillus delbrueckii isolated from raw milk in Hokkaido, Japan.</title>
        <authorList>
            <person name="Tsuchihashi H."/>
            <person name="Ichikawa A."/>
            <person name="Takeda M."/>
            <person name="Koizumi A."/>
            <person name="Mizoguchi C."/>
            <person name="Ishida T."/>
            <person name="Kimura K."/>
        </authorList>
    </citation>
    <scope>NUCLEOTIDE SEQUENCE [LARGE SCALE GENOMIC DNA]</scope>
    <source>
        <strain evidence="7 8">ME-791</strain>
    </source>
</reference>
<protein>
    <recommendedName>
        <fullName evidence="6">Peptidase M10 metallopeptidase domain-containing protein</fullName>
    </recommendedName>
</protein>
<evidence type="ECO:0000256" key="5">
    <source>
        <dbReference type="SAM" id="SignalP"/>
    </source>
</evidence>
<dbReference type="RefSeq" id="WP_236159987.1">
    <property type="nucleotide sequence ID" value="NZ_BNHQ01000011.1"/>
</dbReference>
<proteinExistence type="predicted"/>
<dbReference type="Pfam" id="PF00413">
    <property type="entry name" value="Peptidase_M10"/>
    <property type="match status" value="1"/>
</dbReference>
<organism evidence="7 8">
    <name type="scientific">Lactobacillus delbrueckii</name>
    <dbReference type="NCBI Taxonomy" id="1584"/>
    <lineage>
        <taxon>Bacteria</taxon>
        <taxon>Bacillati</taxon>
        <taxon>Bacillota</taxon>
        <taxon>Bacilli</taxon>
        <taxon>Lactobacillales</taxon>
        <taxon>Lactobacillaceae</taxon>
        <taxon>Lactobacillus</taxon>
    </lineage>
</organism>
<evidence type="ECO:0000256" key="1">
    <source>
        <dbReference type="ARBA" id="ARBA00022670"/>
    </source>
</evidence>
<keyword evidence="4" id="KW-0862">Zinc</keyword>
<dbReference type="Proteomes" id="UP001054884">
    <property type="component" value="Unassembled WGS sequence"/>
</dbReference>
<keyword evidence="5" id="KW-0732">Signal</keyword>
<evidence type="ECO:0000256" key="3">
    <source>
        <dbReference type="ARBA" id="ARBA00022801"/>
    </source>
</evidence>
<dbReference type="EMBL" id="BNHY01000029">
    <property type="protein sequence ID" value="GHN34126.1"/>
    <property type="molecule type" value="Genomic_DNA"/>
</dbReference>
<feature type="domain" description="Peptidase M10 metallopeptidase" evidence="6">
    <location>
        <begin position="83"/>
        <end position="217"/>
    </location>
</feature>
<evidence type="ECO:0000313" key="7">
    <source>
        <dbReference type="EMBL" id="GHN34126.1"/>
    </source>
</evidence>
<dbReference type="InterPro" id="IPR024079">
    <property type="entry name" value="MetalloPept_cat_dom_sf"/>
</dbReference>
<dbReference type="GO" id="GO:0046872">
    <property type="term" value="F:metal ion binding"/>
    <property type="evidence" value="ECO:0007669"/>
    <property type="project" value="UniProtKB-KW"/>
</dbReference>
<dbReference type="GO" id="GO:0006508">
    <property type="term" value="P:proteolysis"/>
    <property type="evidence" value="ECO:0007669"/>
    <property type="project" value="UniProtKB-KW"/>
</dbReference>
<feature type="signal peptide" evidence="5">
    <location>
        <begin position="1"/>
        <end position="24"/>
    </location>
</feature>
<evidence type="ECO:0000313" key="8">
    <source>
        <dbReference type="Proteomes" id="UP001054884"/>
    </source>
</evidence>
<name>A0ABD0AGR3_9LACO</name>
<evidence type="ECO:0000259" key="6">
    <source>
        <dbReference type="Pfam" id="PF00413"/>
    </source>
</evidence>
<accession>A0ABD0AGR3</accession>
<evidence type="ECO:0000256" key="4">
    <source>
        <dbReference type="ARBA" id="ARBA00022833"/>
    </source>
</evidence>
<dbReference type="GO" id="GO:0008233">
    <property type="term" value="F:peptidase activity"/>
    <property type="evidence" value="ECO:0007669"/>
    <property type="project" value="UniProtKB-KW"/>
</dbReference>
<evidence type="ECO:0000256" key="2">
    <source>
        <dbReference type="ARBA" id="ARBA00022723"/>
    </source>
</evidence>
<comment type="caution">
    <text evidence="7">The sequence shown here is derived from an EMBL/GenBank/DDBJ whole genome shotgun (WGS) entry which is preliminary data.</text>
</comment>
<dbReference type="CDD" id="cd04268">
    <property type="entry name" value="ZnMc_MMP_like"/>
    <property type="match status" value="1"/>
</dbReference>
<feature type="chain" id="PRO_5044843208" description="Peptidase M10 metallopeptidase domain-containing protein" evidence="5">
    <location>
        <begin position="25"/>
        <end position="221"/>
    </location>
</feature>